<keyword evidence="3" id="KW-1185">Reference proteome</keyword>
<feature type="region of interest" description="Disordered" evidence="1">
    <location>
        <begin position="142"/>
        <end position="234"/>
    </location>
</feature>
<proteinExistence type="predicted"/>
<dbReference type="AlphaFoldDB" id="A0A2G5T4Z9"/>
<dbReference type="EMBL" id="PDUG01000005">
    <property type="protein sequence ID" value="PIC22485.1"/>
    <property type="molecule type" value="Genomic_DNA"/>
</dbReference>
<evidence type="ECO:0000256" key="1">
    <source>
        <dbReference type="SAM" id="MobiDB-lite"/>
    </source>
</evidence>
<sequence>MSGATPLKPENDGKMFWKRTPALNLPNESDQKKNQNTLDSEAPSEVHTDTPRPGSSDAGPDRALSTLSDPNESSSSNLSRPPESSNNSSSLSVVSILKMSSVGTEERRSNSERYFGQYGSIGSNDSLRALARTPQNELKKSRFFFQEETPRAKASSPVTPPTVRQMPRPAGQEAQETPETVRHQPIHGSISTVSPHVSSVAREEPRPAVIATQPVQENRPAVNPAQDPPTAQDKNCLCRCDSCTIM</sequence>
<comment type="caution">
    <text evidence="2">The sequence shown here is derived from an EMBL/GenBank/DDBJ whole genome shotgun (WGS) entry which is preliminary data.</text>
</comment>
<evidence type="ECO:0000313" key="2">
    <source>
        <dbReference type="EMBL" id="PIC22485.1"/>
    </source>
</evidence>
<dbReference type="Proteomes" id="UP000230233">
    <property type="component" value="Chromosome V"/>
</dbReference>
<feature type="region of interest" description="Disordered" evidence="1">
    <location>
        <begin position="1"/>
        <end position="127"/>
    </location>
</feature>
<dbReference type="OrthoDB" id="10370435at2759"/>
<gene>
    <name evidence="2" type="primary">Cnig_chr_V.g16523</name>
    <name evidence="2" type="ORF">B9Z55_016523</name>
</gene>
<feature type="compositionally biased region" description="Low complexity" evidence="1">
    <location>
        <begin position="64"/>
        <end position="102"/>
    </location>
</feature>
<protein>
    <submittedName>
        <fullName evidence="2">Uncharacterized protein</fullName>
    </submittedName>
</protein>
<name>A0A2G5T4Z9_9PELO</name>
<organism evidence="2 3">
    <name type="scientific">Caenorhabditis nigoni</name>
    <dbReference type="NCBI Taxonomy" id="1611254"/>
    <lineage>
        <taxon>Eukaryota</taxon>
        <taxon>Metazoa</taxon>
        <taxon>Ecdysozoa</taxon>
        <taxon>Nematoda</taxon>
        <taxon>Chromadorea</taxon>
        <taxon>Rhabditida</taxon>
        <taxon>Rhabditina</taxon>
        <taxon>Rhabditomorpha</taxon>
        <taxon>Rhabditoidea</taxon>
        <taxon>Rhabditidae</taxon>
        <taxon>Peloderinae</taxon>
        <taxon>Caenorhabditis</taxon>
    </lineage>
</organism>
<accession>A0A2G5T4Z9</accession>
<evidence type="ECO:0000313" key="3">
    <source>
        <dbReference type="Proteomes" id="UP000230233"/>
    </source>
</evidence>
<reference evidence="3" key="1">
    <citation type="submission" date="2017-10" db="EMBL/GenBank/DDBJ databases">
        <title>Rapid genome shrinkage in a self-fertile nematode reveals novel sperm competition proteins.</title>
        <authorList>
            <person name="Yin D."/>
            <person name="Schwarz E.M."/>
            <person name="Thomas C.G."/>
            <person name="Felde R.L."/>
            <person name="Korf I.F."/>
            <person name="Cutter A.D."/>
            <person name="Schartner C.M."/>
            <person name="Ralston E.J."/>
            <person name="Meyer B.J."/>
            <person name="Haag E.S."/>
        </authorList>
    </citation>
    <scope>NUCLEOTIDE SEQUENCE [LARGE SCALE GENOMIC DNA]</scope>
    <source>
        <strain evidence="3">JU1422</strain>
    </source>
</reference>